<feature type="compositionally biased region" description="Polar residues" evidence="6">
    <location>
        <begin position="1"/>
        <end position="11"/>
    </location>
</feature>
<evidence type="ECO:0000256" key="1">
    <source>
        <dbReference type="ARBA" id="ARBA00004370"/>
    </source>
</evidence>
<accession>A0AAV1ATA7</accession>
<evidence type="ECO:0000256" key="2">
    <source>
        <dbReference type="ARBA" id="ARBA00009074"/>
    </source>
</evidence>
<dbReference type="Pfam" id="PF05055">
    <property type="entry name" value="DUF677"/>
    <property type="match status" value="1"/>
</dbReference>
<organism evidence="8 9">
    <name type="scientific">Vicia faba</name>
    <name type="common">Broad bean</name>
    <name type="synonym">Faba vulgaris</name>
    <dbReference type="NCBI Taxonomy" id="3906"/>
    <lineage>
        <taxon>Eukaryota</taxon>
        <taxon>Viridiplantae</taxon>
        <taxon>Streptophyta</taxon>
        <taxon>Embryophyta</taxon>
        <taxon>Tracheophyta</taxon>
        <taxon>Spermatophyta</taxon>
        <taxon>Magnoliopsida</taxon>
        <taxon>eudicotyledons</taxon>
        <taxon>Gunneridae</taxon>
        <taxon>Pentapetalae</taxon>
        <taxon>rosids</taxon>
        <taxon>fabids</taxon>
        <taxon>Fabales</taxon>
        <taxon>Fabaceae</taxon>
        <taxon>Papilionoideae</taxon>
        <taxon>50 kb inversion clade</taxon>
        <taxon>NPAAA clade</taxon>
        <taxon>Hologalegina</taxon>
        <taxon>IRL clade</taxon>
        <taxon>Fabeae</taxon>
        <taxon>Vicia</taxon>
    </lineage>
</organism>
<dbReference type="GO" id="GO:0016020">
    <property type="term" value="C:membrane"/>
    <property type="evidence" value="ECO:0007669"/>
    <property type="project" value="UniProtKB-SubCell"/>
</dbReference>
<dbReference type="EMBL" id="OX451740">
    <property type="protein sequence ID" value="CAI8613511.1"/>
    <property type="molecule type" value="Genomic_DNA"/>
</dbReference>
<evidence type="ECO:0000256" key="6">
    <source>
        <dbReference type="SAM" id="MobiDB-lite"/>
    </source>
</evidence>
<evidence type="ECO:0000256" key="7">
    <source>
        <dbReference type="SAM" id="Phobius"/>
    </source>
</evidence>
<comment type="similarity">
    <text evidence="2">Belongs to the UPF0496 family.</text>
</comment>
<protein>
    <submittedName>
        <fullName evidence="8">Uncharacterized protein</fullName>
    </submittedName>
</protein>
<evidence type="ECO:0000313" key="8">
    <source>
        <dbReference type="EMBL" id="CAI8613511.1"/>
    </source>
</evidence>
<gene>
    <name evidence="8" type="ORF">VFH_V084040</name>
</gene>
<proteinExistence type="inferred from homology"/>
<dbReference type="InterPro" id="IPR007749">
    <property type="entry name" value="DUF677"/>
</dbReference>
<comment type="subcellular location">
    <subcellularLocation>
        <location evidence="1">Membrane</location>
    </subcellularLocation>
</comment>
<evidence type="ECO:0000256" key="4">
    <source>
        <dbReference type="ARBA" id="ARBA00022989"/>
    </source>
</evidence>
<feature type="compositionally biased region" description="Polar residues" evidence="6">
    <location>
        <begin position="26"/>
        <end position="38"/>
    </location>
</feature>
<name>A0AAV1ATA7_VICFA</name>
<evidence type="ECO:0000256" key="5">
    <source>
        <dbReference type="ARBA" id="ARBA00023136"/>
    </source>
</evidence>
<feature type="transmembrane region" description="Helical" evidence="7">
    <location>
        <begin position="245"/>
        <end position="264"/>
    </location>
</feature>
<sequence length="374" mass="42577">MLECLSFNTLTPSARNPPPPLSPYSQANSTQESSSPNVSREFDRAIQAPSYNDIRTMIQTPPQPHHIEIQQVNNEDNTQEQDEDSHHRDILTQVLQPNPNSVRETLAKSKPESALTLLVSSYFDHSETTSHRCLTLVRTVHRAREMYNPLSKLLSELPSDSSSLSQPQCDTAYDLFIQFNLHENPFVFPYFHTIRDSFSDLKHQIQLDRRKCHHRIRLFRNATIGCAICGLATVSIAVITAVIVATHASIGFAATIPLFCIPFQKRRKRKALARLKQLDAAESGTFVVNHVNTIDSLVDRLQTVVESDKANMRFALEKGRDRHPIQEVIKELRKRQPVFEQLLKDLEQHIYLCFDTVNKARGALLNEISIHQAE</sequence>
<evidence type="ECO:0000256" key="3">
    <source>
        <dbReference type="ARBA" id="ARBA00022692"/>
    </source>
</evidence>
<keyword evidence="5 7" id="KW-0472">Membrane</keyword>
<dbReference type="PANTHER" id="PTHR31113:SF5">
    <property type="entry name" value="OS04G0405700 PROTEIN"/>
    <property type="match status" value="1"/>
</dbReference>
<keyword evidence="4 7" id="KW-1133">Transmembrane helix</keyword>
<feature type="transmembrane region" description="Helical" evidence="7">
    <location>
        <begin position="218"/>
        <end position="239"/>
    </location>
</feature>
<feature type="region of interest" description="Disordered" evidence="6">
    <location>
        <begin position="1"/>
        <end position="40"/>
    </location>
</feature>
<reference evidence="8 9" key="1">
    <citation type="submission" date="2023-01" db="EMBL/GenBank/DDBJ databases">
        <authorList>
            <person name="Kreplak J."/>
        </authorList>
    </citation>
    <scope>NUCLEOTIDE SEQUENCE [LARGE SCALE GENOMIC DNA]</scope>
</reference>
<dbReference type="Proteomes" id="UP001157006">
    <property type="component" value="Chromosome 5"/>
</dbReference>
<dbReference type="AlphaFoldDB" id="A0AAV1ATA7"/>
<keyword evidence="3 7" id="KW-0812">Transmembrane</keyword>
<keyword evidence="9" id="KW-1185">Reference proteome</keyword>
<dbReference type="PANTHER" id="PTHR31113">
    <property type="entry name" value="UPF0496 PROTEIN 3-RELATED"/>
    <property type="match status" value="1"/>
</dbReference>
<evidence type="ECO:0000313" key="9">
    <source>
        <dbReference type="Proteomes" id="UP001157006"/>
    </source>
</evidence>